<sequence length="529" mass="58366">MKLLLPALALAASSVFAQQTTSSRTVAHVTTYQPPVFADADRAKKLEEAFPIIEKIYKDAAEKRHFPGVAFGIVLDGKLVYSGGVGYTDVAKKIPATPKSLFRIASMTKSFTTMAILKLRDEGKLRLDDPAENYIPELKNHKYLTADAPKITVRNLMTHSAGFPEDNPWGDRQLADTDADLTTLIKGGISNSNVPGFAYEYSNLAFAMLGRIIKVVSGKPYQQYITESILKPLGMNDTQWEYTRVPAEKLAHGYRWQDETWLEEPLLHDGSHAAMGGLITSIEDFSQYVALHQAAWPPRSDDDNGRNVPAGNRVPPVKRSSIREMHQPWTFSSLLAQAKNSAGQLCPEVTGYGYGIRWGQNCKGQTGIGHTGGLPGFGSQWRILTEYGIGVIAYANLTYAGMGAVNAAVLDTLVSIGQLKPRQLPVSPILAQRKAELVKLLPDWTNAEKSGIFAENFFPDKSVAIRRKVVQDLYAKVGKIQRVGELMPENQLRGRFQLEGSTGTIDVFFTLTPENPALIQQLDFREVVR</sequence>
<dbReference type="InterPro" id="IPR050491">
    <property type="entry name" value="AmpC-like"/>
</dbReference>
<dbReference type="Gene3D" id="3.40.710.10">
    <property type="entry name" value="DD-peptidase/beta-lactamase superfamily"/>
    <property type="match status" value="1"/>
</dbReference>
<accession>A0A927GCF6</accession>
<gene>
    <name evidence="4" type="ORF">IC230_06190</name>
</gene>
<dbReference type="InterPro" id="IPR001466">
    <property type="entry name" value="Beta-lactam-related"/>
</dbReference>
<dbReference type="EMBL" id="JACXAA010000002">
    <property type="protein sequence ID" value="MBD2752470.1"/>
    <property type="molecule type" value="Genomic_DNA"/>
</dbReference>
<dbReference type="PANTHER" id="PTHR46825">
    <property type="entry name" value="D-ALANYL-D-ALANINE-CARBOXYPEPTIDASE/ENDOPEPTIDASE AMPH"/>
    <property type="match status" value="1"/>
</dbReference>
<feature type="region of interest" description="Disordered" evidence="1">
    <location>
        <begin position="296"/>
        <end position="316"/>
    </location>
</feature>
<proteinExistence type="predicted"/>
<feature type="chain" id="PRO_5036951807" evidence="2">
    <location>
        <begin position="18"/>
        <end position="529"/>
    </location>
</feature>
<evidence type="ECO:0000313" key="4">
    <source>
        <dbReference type="EMBL" id="MBD2752470.1"/>
    </source>
</evidence>
<reference evidence="4" key="1">
    <citation type="submission" date="2020-09" db="EMBL/GenBank/DDBJ databases">
        <authorList>
            <person name="Kim M.K."/>
        </authorList>
    </citation>
    <scope>NUCLEOTIDE SEQUENCE</scope>
    <source>
        <strain evidence="4">BT704</strain>
    </source>
</reference>
<dbReference type="InterPro" id="IPR012338">
    <property type="entry name" value="Beta-lactam/transpept-like"/>
</dbReference>
<evidence type="ECO:0000259" key="3">
    <source>
        <dbReference type="Pfam" id="PF00144"/>
    </source>
</evidence>
<organism evidence="4 5">
    <name type="scientific">Spirosoma validum</name>
    <dbReference type="NCBI Taxonomy" id="2771355"/>
    <lineage>
        <taxon>Bacteria</taxon>
        <taxon>Pseudomonadati</taxon>
        <taxon>Bacteroidota</taxon>
        <taxon>Cytophagia</taxon>
        <taxon>Cytophagales</taxon>
        <taxon>Cytophagaceae</taxon>
        <taxon>Spirosoma</taxon>
    </lineage>
</organism>
<keyword evidence="2" id="KW-0732">Signal</keyword>
<dbReference type="RefSeq" id="WP_191038107.1">
    <property type="nucleotide sequence ID" value="NZ_JACXAA010000002.1"/>
</dbReference>
<dbReference type="PANTHER" id="PTHR46825:SF9">
    <property type="entry name" value="BETA-LACTAMASE-RELATED DOMAIN-CONTAINING PROTEIN"/>
    <property type="match status" value="1"/>
</dbReference>
<evidence type="ECO:0000256" key="2">
    <source>
        <dbReference type="SAM" id="SignalP"/>
    </source>
</evidence>
<comment type="caution">
    <text evidence="4">The sequence shown here is derived from an EMBL/GenBank/DDBJ whole genome shotgun (WGS) entry which is preliminary data.</text>
</comment>
<keyword evidence="5" id="KW-1185">Reference proteome</keyword>
<dbReference type="Pfam" id="PF00144">
    <property type="entry name" value="Beta-lactamase"/>
    <property type="match status" value="1"/>
</dbReference>
<feature type="domain" description="Beta-lactamase-related" evidence="3">
    <location>
        <begin position="54"/>
        <end position="405"/>
    </location>
</feature>
<dbReference type="AlphaFoldDB" id="A0A927GCF6"/>
<name>A0A927GCF6_9BACT</name>
<evidence type="ECO:0000256" key="1">
    <source>
        <dbReference type="SAM" id="MobiDB-lite"/>
    </source>
</evidence>
<dbReference type="Proteomes" id="UP000653797">
    <property type="component" value="Unassembled WGS sequence"/>
</dbReference>
<dbReference type="SUPFAM" id="SSF56601">
    <property type="entry name" value="beta-lactamase/transpeptidase-like"/>
    <property type="match status" value="1"/>
</dbReference>
<protein>
    <submittedName>
        <fullName evidence="4">Beta-lactamase family protein</fullName>
    </submittedName>
</protein>
<feature type="signal peptide" evidence="2">
    <location>
        <begin position="1"/>
        <end position="17"/>
    </location>
</feature>
<evidence type="ECO:0000313" key="5">
    <source>
        <dbReference type="Proteomes" id="UP000653797"/>
    </source>
</evidence>